<evidence type="ECO:0000313" key="5">
    <source>
        <dbReference type="EMBL" id="SSX33385.1"/>
    </source>
</evidence>
<dbReference type="InterPro" id="IPR001611">
    <property type="entry name" value="Leu-rich_rpt"/>
</dbReference>
<dbReference type="SUPFAM" id="SSF52058">
    <property type="entry name" value="L domain-like"/>
    <property type="match status" value="1"/>
</dbReference>
<evidence type="ECO:0000256" key="2">
    <source>
        <dbReference type="SAM" id="Phobius"/>
    </source>
</evidence>
<dbReference type="EMBL" id="UFQS01002403">
    <property type="protein sequence ID" value="SSX13966.1"/>
    <property type="molecule type" value="Genomic_DNA"/>
</dbReference>
<keyword evidence="2" id="KW-0812">Transmembrane</keyword>
<keyword evidence="2" id="KW-1133">Transmembrane helix</keyword>
<dbReference type="AlphaFoldDB" id="A0A336L7R8"/>
<sequence>MEIFSIKLTLLCITFVCEVIDIEAITCTEIRPTEQIAECTIYSSNLNNNKKLKSFTLQNKTLSTIDETYFEKCEKLTRIDLTNNQLRCLPSKIFSKNTALKTIILKKDNLTAIDPNWFKNSRELFYLDLSDNFIVHLPIFNFLTMLNLKFFHISQNQIINFDEEKILESFPNLEQFSFQYNQISCSRHHALNAFFETKNITTNSNGYDENSREAHYEQEIKGIGCVLNDFHLKTLIGVSIFFIVLCLILISIIIYLIRKLTIIKQSNERRATICSGSYADSTVFSQEMDQFDVAANMSQDAENTHDIPIYATVNKTVTSTEADAEPEYLNIN</sequence>
<reference evidence="4" key="1">
    <citation type="submission" date="2018-04" db="EMBL/GenBank/DDBJ databases">
        <authorList>
            <person name="Go L.Y."/>
            <person name="Mitchell J.A."/>
        </authorList>
    </citation>
    <scope>NUCLEOTIDE SEQUENCE</scope>
    <source>
        <tissue evidence="4">Whole organism</tissue>
    </source>
</reference>
<evidence type="ECO:0000256" key="1">
    <source>
        <dbReference type="ARBA" id="ARBA00022729"/>
    </source>
</evidence>
<organism evidence="4">
    <name type="scientific">Culicoides sonorensis</name>
    <name type="common">Biting midge</name>
    <dbReference type="NCBI Taxonomy" id="179676"/>
    <lineage>
        <taxon>Eukaryota</taxon>
        <taxon>Metazoa</taxon>
        <taxon>Ecdysozoa</taxon>
        <taxon>Arthropoda</taxon>
        <taxon>Hexapoda</taxon>
        <taxon>Insecta</taxon>
        <taxon>Pterygota</taxon>
        <taxon>Neoptera</taxon>
        <taxon>Endopterygota</taxon>
        <taxon>Diptera</taxon>
        <taxon>Nematocera</taxon>
        <taxon>Chironomoidea</taxon>
        <taxon>Ceratopogonidae</taxon>
        <taxon>Ceratopogoninae</taxon>
        <taxon>Culicoides</taxon>
        <taxon>Monoculicoides</taxon>
    </lineage>
</organism>
<protein>
    <submittedName>
        <fullName evidence="4">CSON006388 protein</fullName>
    </submittedName>
</protein>
<feature type="transmembrane region" description="Helical" evidence="2">
    <location>
        <begin position="235"/>
        <end position="257"/>
    </location>
</feature>
<keyword evidence="2" id="KW-0472">Membrane</keyword>
<dbReference type="GO" id="GO:0031012">
    <property type="term" value="C:extracellular matrix"/>
    <property type="evidence" value="ECO:0007669"/>
    <property type="project" value="TreeGrafter"/>
</dbReference>
<evidence type="ECO:0000313" key="4">
    <source>
        <dbReference type="EMBL" id="SSX13966.1"/>
    </source>
</evidence>
<dbReference type="InterPro" id="IPR050328">
    <property type="entry name" value="Dev_Immune_Receptor"/>
</dbReference>
<name>A0A336L7R8_CULSO</name>
<dbReference type="Gene3D" id="3.80.10.10">
    <property type="entry name" value="Ribonuclease Inhibitor"/>
    <property type="match status" value="1"/>
</dbReference>
<dbReference type="VEuPathDB" id="VectorBase:CSON006388"/>
<feature type="signal peptide" evidence="3">
    <location>
        <begin position="1"/>
        <end position="24"/>
    </location>
</feature>
<dbReference type="EMBL" id="UFQT01002403">
    <property type="protein sequence ID" value="SSX33385.1"/>
    <property type="molecule type" value="Genomic_DNA"/>
</dbReference>
<dbReference type="GO" id="GO:0005615">
    <property type="term" value="C:extracellular space"/>
    <property type="evidence" value="ECO:0007669"/>
    <property type="project" value="TreeGrafter"/>
</dbReference>
<gene>
    <name evidence="4" type="primary">CSON006388</name>
</gene>
<dbReference type="PANTHER" id="PTHR24373">
    <property type="entry name" value="SLIT RELATED LEUCINE-RICH REPEAT NEURONAL PROTEIN"/>
    <property type="match status" value="1"/>
</dbReference>
<feature type="chain" id="PRO_5036328586" evidence="3">
    <location>
        <begin position="25"/>
        <end position="332"/>
    </location>
</feature>
<proteinExistence type="predicted"/>
<dbReference type="PANTHER" id="PTHR24373:SF370">
    <property type="entry name" value="FISH-LIPS, ISOFORM E"/>
    <property type="match status" value="1"/>
</dbReference>
<evidence type="ECO:0000256" key="3">
    <source>
        <dbReference type="SAM" id="SignalP"/>
    </source>
</evidence>
<dbReference type="InterPro" id="IPR032675">
    <property type="entry name" value="LRR_dom_sf"/>
</dbReference>
<accession>A0A336L7R8</accession>
<dbReference type="PROSITE" id="PS51450">
    <property type="entry name" value="LRR"/>
    <property type="match status" value="1"/>
</dbReference>
<keyword evidence="1 3" id="KW-0732">Signal</keyword>
<dbReference type="Pfam" id="PF13855">
    <property type="entry name" value="LRR_8"/>
    <property type="match status" value="1"/>
</dbReference>
<reference evidence="5" key="2">
    <citation type="submission" date="2018-07" db="EMBL/GenBank/DDBJ databases">
        <authorList>
            <person name="Quirk P.G."/>
            <person name="Krulwich T.A."/>
        </authorList>
    </citation>
    <scope>NUCLEOTIDE SEQUENCE</scope>
</reference>